<dbReference type="EMBL" id="BARS01003673">
    <property type="protein sequence ID" value="GAF85192.1"/>
    <property type="molecule type" value="Genomic_DNA"/>
</dbReference>
<proteinExistence type="predicted"/>
<sequence length="37" mass="4227">MSKKEKSTDDRITPESETPVETPPKKEKTPPKIKEES</sequence>
<feature type="compositionally biased region" description="Basic and acidic residues" evidence="1">
    <location>
        <begin position="23"/>
        <end position="37"/>
    </location>
</feature>
<organism evidence="2">
    <name type="scientific">marine sediment metagenome</name>
    <dbReference type="NCBI Taxonomy" id="412755"/>
    <lineage>
        <taxon>unclassified sequences</taxon>
        <taxon>metagenomes</taxon>
        <taxon>ecological metagenomes</taxon>
    </lineage>
</organism>
<feature type="region of interest" description="Disordered" evidence="1">
    <location>
        <begin position="1"/>
        <end position="37"/>
    </location>
</feature>
<feature type="non-terminal residue" evidence="2">
    <location>
        <position position="37"/>
    </location>
</feature>
<reference evidence="2" key="1">
    <citation type="journal article" date="2014" name="Front. Microbiol.">
        <title>High frequency of phylogenetically diverse reductive dehalogenase-homologous genes in deep subseafloor sedimentary metagenomes.</title>
        <authorList>
            <person name="Kawai M."/>
            <person name="Futagami T."/>
            <person name="Toyoda A."/>
            <person name="Takaki Y."/>
            <person name="Nishi S."/>
            <person name="Hori S."/>
            <person name="Arai W."/>
            <person name="Tsubouchi T."/>
            <person name="Morono Y."/>
            <person name="Uchiyama I."/>
            <person name="Ito T."/>
            <person name="Fujiyama A."/>
            <person name="Inagaki F."/>
            <person name="Takami H."/>
        </authorList>
    </citation>
    <scope>NUCLEOTIDE SEQUENCE</scope>
    <source>
        <strain evidence="2">Expedition CK06-06</strain>
    </source>
</reference>
<name>X0TAG8_9ZZZZ</name>
<evidence type="ECO:0000313" key="2">
    <source>
        <dbReference type="EMBL" id="GAF85192.1"/>
    </source>
</evidence>
<feature type="compositionally biased region" description="Basic and acidic residues" evidence="1">
    <location>
        <begin position="1"/>
        <end position="14"/>
    </location>
</feature>
<comment type="caution">
    <text evidence="2">The sequence shown here is derived from an EMBL/GenBank/DDBJ whole genome shotgun (WGS) entry which is preliminary data.</text>
</comment>
<dbReference type="AlphaFoldDB" id="X0TAG8"/>
<gene>
    <name evidence="2" type="ORF">S01H1_07121</name>
</gene>
<evidence type="ECO:0000256" key="1">
    <source>
        <dbReference type="SAM" id="MobiDB-lite"/>
    </source>
</evidence>
<accession>X0TAG8</accession>
<protein>
    <submittedName>
        <fullName evidence="2">Uncharacterized protein</fullName>
    </submittedName>
</protein>